<evidence type="ECO:0000256" key="1">
    <source>
        <dbReference type="SAM" id="MobiDB-lite"/>
    </source>
</evidence>
<organism evidence="2 3">
    <name type="scientific">Vespula pensylvanica</name>
    <name type="common">Western yellow jacket</name>
    <name type="synonym">Wasp</name>
    <dbReference type="NCBI Taxonomy" id="30213"/>
    <lineage>
        <taxon>Eukaryota</taxon>
        <taxon>Metazoa</taxon>
        <taxon>Ecdysozoa</taxon>
        <taxon>Arthropoda</taxon>
        <taxon>Hexapoda</taxon>
        <taxon>Insecta</taxon>
        <taxon>Pterygota</taxon>
        <taxon>Neoptera</taxon>
        <taxon>Endopterygota</taxon>
        <taxon>Hymenoptera</taxon>
        <taxon>Apocrita</taxon>
        <taxon>Aculeata</taxon>
        <taxon>Vespoidea</taxon>
        <taxon>Vespidae</taxon>
        <taxon>Vespinae</taxon>
        <taxon>Vespula</taxon>
    </lineage>
</organism>
<keyword evidence="3" id="KW-1185">Reference proteome</keyword>
<evidence type="ECO:0000313" key="2">
    <source>
        <dbReference type="EMBL" id="KAF7431477.1"/>
    </source>
</evidence>
<protein>
    <submittedName>
        <fullName evidence="2">Uncharacterized protein</fullName>
    </submittedName>
</protein>
<sequence length="161" mass="19106">MSSKTIMLLLEEFEGIYGLRLIEEPSGNPFEPLTVVRSFWYQILIFLLEEEVKEKEEENEDEEEGKEESNEEENEEKEEESDEEENDEKNKSENKKEKEENEQKKKIRDERGKEFPEISSKQEESTIELTVSTKLAQRDVIASTLLLLNHDFVSTLEWKRE</sequence>
<dbReference type="AlphaFoldDB" id="A0A834UCY6"/>
<dbReference type="Proteomes" id="UP000600918">
    <property type="component" value="Unassembled WGS sequence"/>
</dbReference>
<comment type="caution">
    <text evidence="2">The sequence shown here is derived from an EMBL/GenBank/DDBJ whole genome shotgun (WGS) entry which is preliminary data.</text>
</comment>
<feature type="compositionally biased region" description="Acidic residues" evidence="1">
    <location>
        <begin position="57"/>
        <end position="87"/>
    </location>
</feature>
<name>A0A834UCY6_VESPE</name>
<gene>
    <name evidence="2" type="ORF">H0235_004401</name>
</gene>
<dbReference type="EMBL" id="JACSDY010000003">
    <property type="protein sequence ID" value="KAF7431477.1"/>
    <property type="molecule type" value="Genomic_DNA"/>
</dbReference>
<reference evidence="2" key="1">
    <citation type="journal article" date="2020" name="G3 (Bethesda)">
        <title>High-Quality Assemblies for Three Invasive Social Wasps from the &lt;i&gt;Vespula&lt;/i&gt; Genus.</title>
        <authorList>
            <person name="Harrop T.W.R."/>
            <person name="Guhlin J."/>
            <person name="McLaughlin G.M."/>
            <person name="Permina E."/>
            <person name="Stockwell P."/>
            <person name="Gilligan J."/>
            <person name="Le Lec M.F."/>
            <person name="Gruber M.A.M."/>
            <person name="Quinn O."/>
            <person name="Lovegrove M."/>
            <person name="Duncan E.J."/>
            <person name="Remnant E.J."/>
            <person name="Van Eeckhoven J."/>
            <person name="Graham B."/>
            <person name="Knapp R.A."/>
            <person name="Langford K.W."/>
            <person name="Kronenberg Z."/>
            <person name="Press M.O."/>
            <person name="Eacker S.M."/>
            <person name="Wilson-Rankin E.E."/>
            <person name="Purcell J."/>
            <person name="Lester P.J."/>
            <person name="Dearden P.K."/>
        </authorList>
    </citation>
    <scope>NUCLEOTIDE SEQUENCE</scope>
    <source>
        <strain evidence="2">Volc-1</strain>
    </source>
</reference>
<proteinExistence type="predicted"/>
<accession>A0A834UCY6</accession>
<feature type="compositionally biased region" description="Basic and acidic residues" evidence="1">
    <location>
        <begin position="88"/>
        <end position="124"/>
    </location>
</feature>
<feature type="region of interest" description="Disordered" evidence="1">
    <location>
        <begin position="51"/>
        <end position="127"/>
    </location>
</feature>
<evidence type="ECO:0000313" key="3">
    <source>
        <dbReference type="Proteomes" id="UP000600918"/>
    </source>
</evidence>